<protein>
    <submittedName>
        <fullName evidence="2">Uncharacterized protein</fullName>
    </submittedName>
</protein>
<feature type="transmembrane region" description="Helical" evidence="1">
    <location>
        <begin position="28"/>
        <end position="45"/>
    </location>
</feature>
<proteinExistence type="predicted"/>
<name>A0A1K2IPJ9_9FLAO</name>
<evidence type="ECO:0000313" key="3">
    <source>
        <dbReference type="Proteomes" id="UP000182544"/>
    </source>
</evidence>
<keyword evidence="1" id="KW-0472">Membrane</keyword>
<dbReference type="STRING" id="369401.SAMN05428642_104132"/>
<organism evidence="2 3">
    <name type="scientific">Flaviramulus basaltis</name>
    <dbReference type="NCBI Taxonomy" id="369401"/>
    <lineage>
        <taxon>Bacteria</taxon>
        <taxon>Pseudomonadati</taxon>
        <taxon>Bacteroidota</taxon>
        <taxon>Flavobacteriia</taxon>
        <taxon>Flavobacteriales</taxon>
        <taxon>Flavobacteriaceae</taxon>
        <taxon>Flaviramulus</taxon>
    </lineage>
</organism>
<keyword evidence="1" id="KW-0812">Transmembrane</keyword>
<reference evidence="2 3" key="1">
    <citation type="submission" date="2016-10" db="EMBL/GenBank/DDBJ databases">
        <authorList>
            <person name="de Groot N.N."/>
        </authorList>
    </citation>
    <scope>NUCLEOTIDE SEQUENCE [LARGE SCALE GENOMIC DNA]</scope>
    <source>
        <strain evidence="2 3">DSM 18180</strain>
    </source>
</reference>
<dbReference type="RefSeq" id="WP_317041252.1">
    <property type="nucleotide sequence ID" value="NZ_FPKV01000004.1"/>
</dbReference>
<feature type="transmembrane region" description="Helical" evidence="1">
    <location>
        <begin position="5"/>
        <end position="22"/>
    </location>
</feature>
<evidence type="ECO:0000256" key="1">
    <source>
        <dbReference type="SAM" id="Phobius"/>
    </source>
</evidence>
<sequence>MMKYLNYILIIVGAFVAMYAKAGANQNQYILICGIVLLMIGVYRISRNIPSKRDVENDNNDDKKLENE</sequence>
<evidence type="ECO:0000313" key="2">
    <source>
        <dbReference type="EMBL" id="SFZ94373.1"/>
    </source>
</evidence>
<accession>A0A1K2IPJ9</accession>
<keyword evidence="1" id="KW-1133">Transmembrane helix</keyword>
<dbReference type="EMBL" id="FPKV01000004">
    <property type="protein sequence ID" value="SFZ94373.1"/>
    <property type="molecule type" value="Genomic_DNA"/>
</dbReference>
<dbReference type="Proteomes" id="UP000182544">
    <property type="component" value="Unassembled WGS sequence"/>
</dbReference>
<gene>
    <name evidence="2" type="ORF">SAMN05428642_104132</name>
</gene>
<dbReference type="AlphaFoldDB" id="A0A1K2IPJ9"/>
<keyword evidence="3" id="KW-1185">Reference proteome</keyword>